<dbReference type="SUPFAM" id="SSF53254">
    <property type="entry name" value="Phosphoglycerate mutase-like"/>
    <property type="match status" value="1"/>
</dbReference>
<protein>
    <submittedName>
        <fullName evidence="1">Uncharacterized protein</fullName>
    </submittedName>
</protein>
<dbReference type="Pfam" id="PF00300">
    <property type="entry name" value="His_Phos_1"/>
    <property type="match status" value="1"/>
</dbReference>
<evidence type="ECO:0000313" key="2">
    <source>
        <dbReference type="Proteomes" id="UP000657918"/>
    </source>
</evidence>
<dbReference type="PANTHER" id="PTHR47821">
    <property type="entry name" value="PHOSPHOGLYCERATE MUTASE FAMILY PROTEIN"/>
    <property type="match status" value="1"/>
</dbReference>
<dbReference type="CDD" id="cd07067">
    <property type="entry name" value="HP_PGM_like"/>
    <property type="match status" value="1"/>
</dbReference>
<accession>A0A835MRN2</accession>
<dbReference type="EMBL" id="JADGMS010000009">
    <property type="protein sequence ID" value="KAF9676387.1"/>
    <property type="molecule type" value="Genomic_DNA"/>
</dbReference>
<keyword evidence="2" id="KW-1185">Reference proteome</keyword>
<reference evidence="1 2" key="1">
    <citation type="submission" date="2020-10" db="EMBL/GenBank/DDBJ databases">
        <title>Plant Genome Project.</title>
        <authorList>
            <person name="Zhang R.-G."/>
        </authorList>
    </citation>
    <scope>NUCLEOTIDE SEQUENCE [LARGE SCALE GENOMIC DNA]</scope>
    <source>
        <strain evidence="1">FAFU-HL-1</strain>
        <tissue evidence="1">Leaf</tissue>
    </source>
</reference>
<organism evidence="1 2">
    <name type="scientific">Salix dunnii</name>
    <dbReference type="NCBI Taxonomy" id="1413687"/>
    <lineage>
        <taxon>Eukaryota</taxon>
        <taxon>Viridiplantae</taxon>
        <taxon>Streptophyta</taxon>
        <taxon>Embryophyta</taxon>
        <taxon>Tracheophyta</taxon>
        <taxon>Spermatophyta</taxon>
        <taxon>Magnoliopsida</taxon>
        <taxon>eudicotyledons</taxon>
        <taxon>Gunneridae</taxon>
        <taxon>Pentapetalae</taxon>
        <taxon>rosids</taxon>
        <taxon>fabids</taxon>
        <taxon>Malpighiales</taxon>
        <taxon>Salicaceae</taxon>
        <taxon>Saliceae</taxon>
        <taxon>Salix</taxon>
    </lineage>
</organism>
<gene>
    <name evidence="1" type="ORF">SADUNF_Sadunf09G0133300</name>
</gene>
<dbReference type="InterPro" id="IPR013078">
    <property type="entry name" value="His_Pase_superF_clade-1"/>
</dbReference>
<sequence length="247" mass="27500">MNLKGKRRGRGVGGEERRIFAMEKSLVLRNKYWVLRHGKSIPNEKGLIVSSMENGIKEEYQLADEGVGQAQLAGELFLKELKQRNIPLESVRICYSPFARTSHTAKVVASVLNLPFEGPQCKMMGDLRERYFGPSFELFSHDKYPAIWAHDEKDPFMRLEGGESVNDVATRLASALAIIESEFQGCAVLIVSHGDPLQILQTVLNATKQNTESSNDLASIIRAAKVSSVLSQHRKFALVTGELRSVV</sequence>
<dbReference type="Gene3D" id="3.40.50.1240">
    <property type="entry name" value="Phosphoglycerate mutase-like"/>
    <property type="match status" value="1"/>
</dbReference>
<evidence type="ECO:0000313" key="1">
    <source>
        <dbReference type="EMBL" id="KAF9676387.1"/>
    </source>
</evidence>
<comment type="caution">
    <text evidence="1">The sequence shown here is derived from an EMBL/GenBank/DDBJ whole genome shotgun (WGS) entry which is preliminary data.</text>
</comment>
<dbReference type="AlphaFoldDB" id="A0A835MRN2"/>
<dbReference type="Proteomes" id="UP000657918">
    <property type="component" value="Unassembled WGS sequence"/>
</dbReference>
<dbReference type="InterPro" id="IPR029033">
    <property type="entry name" value="His_PPase_superfam"/>
</dbReference>
<dbReference type="OrthoDB" id="354304at2759"/>
<name>A0A835MRN2_9ROSI</name>
<dbReference type="PANTHER" id="PTHR47821:SF2">
    <property type="entry name" value="PHOSPHOGLYCERATE MUTASE FAMILY PROTEIN"/>
    <property type="match status" value="1"/>
</dbReference>
<proteinExistence type="predicted"/>